<proteinExistence type="predicted"/>
<comment type="caution">
    <text evidence="3">The sequence shown here is derived from an EMBL/GenBank/DDBJ whole genome shotgun (WGS) entry which is preliminary data.</text>
</comment>
<dbReference type="Proteomes" id="UP000681722">
    <property type="component" value="Unassembled WGS sequence"/>
</dbReference>
<dbReference type="Proteomes" id="UP000663829">
    <property type="component" value="Unassembled WGS sequence"/>
</dbReference>
<dbReference type="EMBL" id="CAJNOQ010011046">
    <property type="protein sequence ID" value="CAF1267301.1"/>
    <property type="molecule type" value="Genomic_DNA"/>
</dbReference>
<protein>
    <recommendedName>
        <fullName evidence="2">Apple domain-containing protein</fullName>
    </recommendedName>
</protein>
<dbReference type="EMBL" id="CAJOBC010021594">
    <property type="protein sequence ID" value="CAF4051691.1"/>
    <property type="molecule type" value="Genomic_DNA"/>
</dbReference>
<dbReference type="SUPFAM" id="SSF57414">
    <property type="entry name" value="Hairpin loop containing domain-like"/>
    <property type="match status" value="1"/>
</dbReference>
<evidence type="ECO:0000313" key="5">
    <source>
        <dbReference type="Proteomes" id="UP000663829"/>
    </source>
</evidence>
<keyword evidence="5" id="KW-1185">Reference proteome</keyword>
<dbReference type="AlphaFoldDB" id="A0A815B790"/>
<organism evidence="3 5">
    <name type="scientific">Didymodactylos carnosus</name>
    <dbReference type="NCBI Taxonomy" id="1234261"/>
    <lineage>
        <taxon>Eukaryota</taxon>
        <taxon>Metazoa</taxon>
        <taxon>Spiralia</taxon>
        <taxon>Gnathifera</taxon>
        <taxon>Rotifera</taxon>
        <taxon>Eurotatoria</taxon>
        <taxon>Bdelloidea</taxon>
        <taxon>Philodinida</taxon>
        <taxon>Philodinidae</taxon>
        <taxon>Didymodactylos</taxon>
    </lineage>
</organism>
<gene>
    <name evidence="3" type="ORF">GPM918_LOCUS26903</name>
    <name evidence="4" type="ORF">SRO942_LOCUS27134</name>
</gene>
<feature type="domain" description="Apple" evidence="2">
    <location>
        <begin position="41"/>
        <end position="88"/>
    </location>
</feature>
<evidence type="ECO:0000259" key="2">
    <source>
        <dbReference type="Pfam" id="PF00024"/>
    </source>
</evidence>
<evidence type="ECO:0000256" key="1">
    <source>
        <dbReference type="SAM" id="SignalP"/>
    </source>
</evidence>
<reference evidence="3" key="1">
    <citation type="submission" date="2021-02" db="EMBL/GenBank/DDBJ databases">
        <authorList>
            <person name="Nowell W R."/>
        </authorList>
    </citation>
    <scope>NUCLEOTIDE SEQUENCE</scope>
</reference>
<feature type="signal peptide" evidence="1">
    <location>
        <begin position="1"/>
        <end position="17"/>
    </location>
</feature>
<evidence type="ECO:0000313" key="4">
    <source>
        <dbReference type="EMBL" id="CAF4051691.1"/>
    </source>
</evidence>
<keyword evidence="1" id="KW-0732">Signal</keyword>
<evidence type="ECO:0000313" key="3">
    <source>
        <dbReference type="EMBL" id="CAF1267301.1"/>
    </source>
</evidence>
<dbReference type="Pfam" id="PF00024">
    <property type="entry name" value="PAN_1"/>
    <property type="match status" value="1"/>
</dbReference>
<accession>A0A815B790</accession>
<dbReference type="InterPro" id="IPR003609">
    <property type="entry name" value="Pan_app"/>
</dbReference>
<dbReference type="OrthoDB" id="10013579at2759"/>
<name>A0A815B790_9BILA</name>
<feature type="chain" id="PRO_5035604263" description="Apple domain-containing protein" evidence="1">
    <location>
        <begin position="18"/>
        <end position="247"/>
    </location>
</feature>
<sequence>MAQYFLQWVLFIDVVYSQYQSHIYRADFGTSFIPADPIELISTIWVSSEISCTETCNINLLCRTYDYDTLSKRCRLFEGEITTGHVNRSAAIPSTSRVSSIAYTEQLYLVYNQTCDKCQINRYLLCINDICQCTPHTYWNGYMCLNQRYNGSICQNDQWCRNDKNLICSSSNFCGVGTNITSTSLMLATTAYGVNIVVNGDGETGPCETSGVITPPTGWTPNGSITQVSYWEGGGTADQGFSSPGPM</sequence>